<gene>
    <name evidence="1" type="ORF">DLAC_03270</name>
</gene>
<dbReference type="EMBL" id="LODT01000016">
    <property type="protein sequence ID" value="KYR00120.1"/>
    <property type="molecule type" value="Genomic_DNA"/>
</dbReference>
<accession>A0A152A1M8</accession>
<keyword evidence="2" id="KW-1185">Reference proteome</keyword>
<name>A0A152A1M8_TIELA</name>
<dbReference type="InParanoid" id="A0A152A1M8"/>
<dbReference type="AlphaFoldDB" id="A0A152A1M8"/>
<proteinExistence type="predicted"/>
<organism evidence="1 2">
    <name type="scientific">Tieghemostelium lacteum</name>
    <name type="common">Slime mold</name>
    <name type="synonym">Dictyostelium lacteum</name>
    <dbReference type="NCBI Taxonomy" id="361077"/>
    <lineage>
        <taxon>Eukaryota</taxon>
        <taxon>Amoebozoa</taxon>
        <taxon>Evosea</taxon>
        <taxon>Eumycetozoa</taxon>
        <taxon>Dictyostelia</taxon>
        <taxon>Dictyosteliales</taxon>
        <taxon>Raperosteliaceae</taxon>
        <taxon>Tieghemostelium</taxon>
    </lineage>
</organism>
<dbReference type="Proteomes" id="UP000076078">
    <property type="component" value="Unassembled WGS sequence"/>
</dbReference>
<protein>
    <submittedName>
        <fullName evidence="1">Uncharacterized protein</fullName>
    </submittedName>
</protein>
<sequence length="1263" mass="149383">MDYNTIELITKLNTLNTTNWNKKSQVFIDNSNALNTFVHWVQQTQMIRANVYMSLKIPIEFKDEIYKKTIEIINNPKSETKMKIMVFSLYTTMRLGIIVTRDQVLVGLKEKDRKVRESLITYLYQMNIGDNELFFDLLPTAIDSLLEILKTIDIDERLHIYDIIARYNEENLKTTLNPLVLDYLCKFILSKQWFTKESDYKEEEEEEDEKQVEINEDGEEIVKNPLESTYMYSIQKIIITLIESVKGNLEESYMAKEIIDTLFQQPYHPKLHIYTLKDQFSSHANINIFENMLVNRYQQLLENMSFSHPNIEFLWNYLLIHMKPHGTVSKTKNGPHLFTTNSNRILDLIFETIRSTNNNNNNNKKNNKNNLLFNCVISHLDQFKKHSNFYTQLLPILRIESEKHGYNQQLYLDVIADKDDYPVFVFQPFEKLYTLLFRAEDCSVMSEKLIEILSHFYTKKKYRIIREIVRNIRQPVTNDVQYNVNKLQEYLFGIIRNQVDFSSLFRTLGYLSRLIKEGEPRSKFKSSLSALLFKYKQFKNDHYKLRPLCDMYVNFDQDSEIFQYIREAMPPFDIPLESFNHIMITCEKDIKASYNMEFYKLFKNILQVSDYIELMDTRTKLAYDYLRIYLDSLGDTIEFVDKIYSKLLEWISAMLRQSYIANIAFNFLFMVDKIKVKYASQLGGETMAKVFIPRLTNEISVALGNLRVYDIYQYAEKLLDLDPNLYDTILDSKGIDDILTLFWKLNKKLERPHLYMLERVQFTYRYIDSWSELYPNIYQKLMSHIKYLYKNENSDFTMSLIEIIPALHLHVFRNLLIWLTPISKVISCDGIQKTLLSYLYKISPFDKKEIQKDIVLFKRKSLYFMLDSNDLPKGGDCDIILPDYIYHCVLLQLHNDQQVDYYLWKYTILPMVSWKFFKLMSSILTYHANMPTKGKETPLSLIKKNTNFLEIRRTLPTDLTQQSMDIVDYLILDKIRYCTLEHCKFSGLKTLSLIDNNINESEIQSLNFGKTQLELIILNFSSYVNEGSIENYGFLKRLFEQSNIQNRYSIKIQLKNSTFEIKSLIEFLETSGYLNYEVLIDTGMSWFNEPDPQILSKIYHAQFYNLNTTHNHLSHFINLKSLYIETVQGDEKDSKYIDIQQLFSSCNSLHTITINQFSNIQHAITWIEKSSFTKLKSIYQLSMTFKSPLAERSKPINSSTAIQDEISTLSSDIQKLFNIVSGTSLQVLKLDINSKYSLLDDWSKIEIGSFKRDFKGSKIFYRY</sequence>
<reference evidence="1 2" key="1">
    <citation type="submission" date="2015-12" db="EMBL/GenBank/DDBJ databases">
        <title>Dictyostelia acquired genes for synthesis and detection of signals that induce cell-type specialization by lateral gene transfer from prokaryotes.</title>
        <authorList>
            <person name="Gloeckner G."/>
            <person name="Schaap P."/>
        </authorList>
    </citation>
    <scope>NUCLEOTIDE SEQUENCE [LARGE SCALE GENOMIC DNA]</scope>
    <source>
        <strain evidence="1 2">TK</strain>
    </source>
</reference>
<evidence type="ECO:0000313" key="1">
    <source>
        <dbReference type="EMBL" id="KYR00120.1"/>
    </source>
</evidence>
<evidence type="ECO:0000313" key="2">
    <source>
        <dbReference type="Proteomes" id="UP000076078"/>
    </source>
</evidence>
<comment type="caution">
    <text evidence="1">The sequence shown here is derived from an EMBL/GenBank/DDBJ whole genome shotgun (WGS) entry which is preliminary data.</text>
</comment>